<dbReference type="PROSITE" id="PS00892">
    <property type="entry name" value="HIT_1"/>
    <property type="match status" value="1"/>
</dbReference>
<dbReference type="OrthoDB" id="9784774at2"/>
<dbReference type="PRINTS" id="PR00332">
    <property type="entry name" value="HISTRIAD"/>
</dbReference>
<dbReference type="FunFam" id="3.30.428.10:FF:000005">
    <property type="entry name" value="Histidine triad nucleotide-binding protein 1"/>
    <property type="match status" value="1"/>
</dbReference>
<feature type="active site" description="Tele-AMP-histidine intermediate" evidence="1">
    <location>
        <position position="99"/>
    </location>
</feature>
<evidence type="ECO:0000313" key="6">
    <source>
        <dbReference type="Proteomes" id="UP000244248"/>
    </source>
</evidence>
<dbReference type="Pfam" id="PF01230">
    <property type="entry name" value="HIT"/>
    <property type="match status" value="1"/>
</dbReference>
<dbReference type="PROSITE" id="PS51084">
    <property type="entry name" value="HIT_2"/>
    <property type="match status" value="1"/>
</dbReference>
<name>A0A2T5ML65_9GAMM</name>
<evidence type="ECO:0000256" key="3">
    <source>
        <dbReference type="PROSITE-ProRule" id="PRU00464"/>
    </source>
</evidence>
<dbReference type="AlphaFoldDB" id="A0A2T5ML65"/>
<proteinExistence type="predicted"/>
<dbReference type="GO" id="GO:0003824">
    <property type="term" value="F:catalytic activity"/>
    <property type="evidence" value="ECO:0007669"/>
    <property type="project" value="InterPro"/>
</dbReference>
<dbReference type="PANTHER" id="PTHR23089">
    <property type="entry name" value="HISTIDINE TRIAD HIT PROTEIN"/>
    <property type="match status" value="1"/>
</dbReference>
<accession>A0A2T5ML65</accession>
<dbReference type="InterPro" id="IPR001310">
    <property type="entry name" value="Histidine_triad_HIT"/>
</dbReference>
<evidence type="ECO:0000259" key="4">
    <source>
        <dbReference type="PROSITE" id="PS51084"/>
    </source>
</evidence>
<sequence>MSKTLFEKIIARDIPASIVYEDDQCVAFKDINPGAPVHVLLVPRKPIPRLCDATVEDQALLGHLMLTAGKVAEQLGCGDAFRLAVNNGAGAGQSVFHLHLHIIGGRPLTWPPG</sequence>
<feature type="short sequence motif" description="Histidine triad motif" evidence="2 3">
    <location>
        <begin position="97"/>
        <end position="101"/>
    </location>
</feature>
<dbReference type="EMBL" id="QANS01000001">
    <property type="protein sequence ID" value="PTU33315.1"/>
    <property type="molecule type" value="Genomic_DNA"/>
</dbReference>
<organism evidence="5 6">
    <name type="scientific">Stenotrophobium rhamnosiphilum</name>
    <dbReference type="NCBI Taxonomy" id="2029166"/>
    <lineage>
        <taxon>Bacteria</taxon>
        <taxon>Pseudomonadati</taxon>
        <taxon>Pseudomonadota</taxon>
        <taxon>Gammaproteobacteria</taxon>
        <taxon>Nevskiales</taxon>
        <taxon>Nevskiaceae</taxon>
        <taxon>Stenotrophobium</taxon>
    </lineage>
</organism>
<reference evidence="5 6" key="1">
    <citation type="submission" date="2018-04" db="EMBL/GenBank/DDBJ databases">
        <title>Novel species isolated from glacier.</title>
        <authorList>
            <person name="Liu Q."/>
            <person name="Xin Y.-H."/>
        </authorList>
    </citation>
    <scope>NUCLEOTIDE SEQUENCE [LARGE SCALE GENOMIC DNA]</scope>
    <source>
        <strain evidence="5 6">GT1R17</strain>
    </source>
</reference>
<dbReference type="InterPro" id="IPR036265">
    <property type="entry name" value="HIT-like_sf"/>
</dbReference>
<gene>
    <name evidence="5" type="ORF">CJD38_03600</name>
</gene>
<dbReference type="InterPro" id="IPR011146">
    <property type="entry name" value="HIT-like"/>
</dbReference>
<keyword evidence="6" id="KW-1185">Reference proteome</keyword>
<evidence type="ECO:0000256" key="1">
    <source>
        <dbReference type="PIRSR" id="PIRSR601310-1"/>
    </source>
</evidence>
<dbReference type="SUPFAM" id="SSF54197">
    <property type="entry name" value="HIT-like"/>
    <property type="match status" value="1"/>
</dbReference>
<comment type="caution">
    <text evidence="5">The sequence shown here is derived from an EMBL/GenBank/DDBJ whole genome shotgun (WGS) entry which is preliminary data.</text>
</comment>
<dbReference type="Proteomes" id="UP000244248">
    <property type="component" value="Unassembled WGS sequence"/>
</dbReference>
<dbReference type="RefSeq" id="WP_107939024.1">
    <property type="nucleotide sequence ID" value="NZ_QANS01000001.1"/>
</dbReference>
<evidence type="ECO:0000256" key="2">
    <source>
        <dbReference type="PIRSR" id="PIRSR601310-3"/>
    </source>
</evidence>
<dbReference type="InterPro" id="IPR019808">
    <property type="entry name" value="Histidine_triad_CS"/>
</dbReference>
<dbReference type="Gene3D" id="3.30.428.10">
    <property type="entry name" value="HIT-like"/>
    <property type="match status" value="1"/>
</dbReference>
<feature type="domain" description="HIT" evidence="4">
    <location>
        <begin position="5"/>
        <end position="113"/>
    </location>
</feature>
<dbReference type="CDD" id="cd01276">
    <property type="entry name" value="PKCI_related"/>
    <property type="match status" value="1"/>
</dbReference>
<evidence type="ECO:0000313" key="5">
    <source>
        <dbReference type="EMBL" id="PTU33315.1"/>
    </source>
</evidence>
<protein>
    <submittedName>
        <fullName evidence="5">Histidine triad nucleotide-binding protein</fullName>
    </submittedName>
</protein>